<evidence type="ECO:0000313" key="3">
    <source>
        <dbReference type="Proteomes" id="UP001153076"/>
    </source>
</evidence>
<evidence type="ECO:0000313" key="2">
    <source>
        <dbReference type="EMBL" id="KAJ8434176.1"/>
    </source>
</evidence>
<dbReference type="OrthoDB" id="1461560at2759"/>
<reference evidence="2" key="1">
    <citation type="submission" date="2022-04" db="EMBL/GenBank/DDBJ databases">
        <title>Carnegiea gigantea Genome sequencing and assembly v2.</title>
        <authorList>
            <person name="Copetti D."/>
            <person name="Sanderson M.J."/>
            <person name="Burquez A."/>
            <person name="Wojciechowski M.F."/>
        </authorList>
    </citation>
    <scope>NUCLEOTIDE SEQUENCE</scope>
    <source>
        <strain evidence="2">SGP5-SGP5p</strain>
        <tissue evidence="2">Aerial part</tissue>
    </source>
</reference>
<dbReference type="Proteomes" id="UP001153076">
    <property type="component" value="Unassembled WGS sequence"/>
</dbReference>
<gene>
    <name evidence="1" type="ORF">Cgig2_010853</name>
    <name evidence="2" type="ORF">Cgig2_025316</name>
</gene>
<accession>A0A9Q1QAD6</accession>
<dbReference type="EMBL" id="JAKOGI010001833">
    <property type="protein sequence ID" value="KAJ8423897.1"/>
    <property type="molecule type" value="Genomic_DNA"/>
</dbReference>
<proteinExistence type="predicted"/>
<dbReference type="AlphaFoldDB" id="A0A9Q1QAD6"/>
<sequence>MPNALTQPIFKDILVIVKSPGAPYPPKVGNNSCTSLINPIEGLSLKYILYLELLEEFEVNLKLTKQPLIEKGYALSNLKICVIRSKCYKNGHTSFTRADGLKQLRSLLGILIKINKPIVEKTMMNYARLFVEVQLDGPSVGYVDFITNKGLITIQKVEFE</sequence>
<organism evidence="2 3">
    <name type="scientific">Carnegiea gigantea</name>
    <dbReference type="NCBI Taxonomy" id="171969"/>
    <lineage>
        <taxon>Eukaryota</taxon>
        <taxon>Viridiplantae</taxon>
        <taxon>Streptophyta</taxon>
        <taxon>Embryophyta</taxon>
        <taxon>Tracheophyta</taxon>
        <taxon>Spermatophyta</taxon>
        <taxon>Magnoliopsida</taxon>
        <taxon>eudicotyledons</taxon>
        <taxon>Gunneridae</taxon>
        <taxon>Pentapetalae</taxon>
        <taxon>Caryophyllales</taxon>
        <taxon>Cactineae</taxon>
        <taxon>Cactaceae</taxon>
        <taxon>Cactoideae</taxon>
        <taxon>Echinocereeae</taxon>
        <taxon>Carnegiea</taxon>
    </lineage>
</organism>
<keyword evidence="3" id="KW-1185">Reference proteome</keyword>
<protein>
    <submittedName>
        <fullName evidence="2">Uncharacterized protein</fullName>
    </submittedName>
</protein>
<comment type="caution">
    <text evidence="2">The sequence shown here is derived from an EMBL/GenBank/DDBJ whole genome shotgun (WGS) entry which is preliminary data.</text>
</comment>
<name>A0A9Q1QAD6_9CARY</name>
<evidence type="ECO:0000313" key="1">
    <source>
        <dbReference type="EMBL" id="KAJ8423897.1"/>
    </source>
</evidence>
<dbReference type="EMBL" id="JAKOGI010000495">
    <property type="protein sequence ID" value="KAJ8434176.1"/>
    <property type="molecule type" value="Genomic_DNA"/>
</dbReference>